<dbReference type="AlphaFoldDB" id="X1EUM7"/>
<evidence type="ECO:0000256" key="1">
    <source>
        <dbReference type="SAM" id="Phobius"/>
    </source>
</evidence>
<organism evidence="2">
    <name type="scientific">marine sediment metagenome</name>
    <dbReference type="NCBI Taxonomy" id="412755"/>
    <lineage>
        <taxon>unclassified sequences</taxon>
        <taxon>metagenomes</taxon>
        <taxon>ecological metagenomes</taxon>
    </lineage>
</organism>
<accession>X1EUM7</accession>
<name>X1EUM7_9ZZZZ</name>
<feature type="transmembrane region" description="Helical" evidence="1">
    <location>
        <begin position="57"/>
        <end position="76"/>
    </location>
</feature>
<protein>
    <submittedName>
        <fullName evidence="2">Uncharacterized protein</fullName>
    </submittedName>
</protein>
<gene>
    <name evidence="2" type="ORF">S03H2_05077</name>
</gene>
<keyword evidence="1" id="KW-0812">Transmembrane</keyword>
<dbReference type="EMBL" id="BARU01002083">
    <property type="protein sequence ID" value="GAH23975.1"/>
    <property type="molecule type" value="Genomic_DNA"/>
</dbReference>
<comment type="caution">
    <text evidence="2">The sequence shown here is derived from an EMBL/GenBank/DDBJ whole genome shotgun (WGS) entry which is preliminary data.</text>
</comment>
<sequence length="81" mass="9563">MNEMEKQTFLLEEETEWDEKEYEERKGREALYRKEKKSTKKTLTGQYYDALLHKNPLVCLLIIGGFLGCVLSISMISGRWD</sequence>
<keyword evidence="1" id="KW-0472">Membrane</keyword>
<evidence type="ECO:0000313" key="2">
    <source>
        <dbReference type="EMBL" id="GAH23975.1"/>
    </source>
</evidence>
<reference evidence="2" key="1">
    <citation type="journal article" date="2014" name="Front. Microbiol.">
        <title>High frequency of phylogenetically diverse reductive dehalogenase-homologous genes in deep subseafloor sedimentary metagenomes.</title>
        <authorList>
            <person name="Kawai M."/>
            <person name="Futagami T."/>
            <person name="Toyoda A."/>
            <person name="Takaki Y."/>
            <person name="Nishi S."/>
            <person name="Hori S."/>
            <person name="Arai W."/>
            <person name="Tsubouchi T."/>
            <person name="Morono Y."/>
            <person name="Uchiyama I."/>
            <person name="Ito T."/>
            <person name="Fujiyama A."/>
            <person name="Inagaki F."/>
            <person name="Takami H."/>
        </authorList>
    </citation>
    <scope>NUCLEOTIDE SEQUENCE</scope>
    <source>
        <strain evidence="2">Expedition CK06-06</strain>
    </source>
</reference>
<keyword evidence="1" id="KW-1133">Transmembrane helix</keyword>
<proteinExistence type="predicted"/>
<feature type="non-terminal residue" evidence="2">
    <location>
        <position position="81"/>
    </location>
</feature>